<organism evidence="1">
    <name type="scientific">marine sediment metagenome</name>
    <dbReference type="NCBI Taxonomy" id="412755"/>
    <lineage>
        <taxon>unclassified sequences</taxon>
        <taxon>metagenomes</taxon>
        <taxon>ecological metagenomes</taxon>
    </lineage>
</organism>
<gene>
    <name evidence="1" type="ORF">S06H3_55998</name>
</gene>
<dbReference type="EMBL" id="BARV01035977">
    <property type="protein sequence ID" value="GAI49241.1"/>
    <property type="molecule type" value="Genomic_DNA"/>
</dbReference>
<accession>X1Q3A6</accession>
<evidence type="ECO:0000313" key="1">
    <source>
        <dbReference type="EMBL" id="GAI49241.1"/>
    </source>
</evidence>
<reference evidence="1" key="1">
    <citation type="journal article" date="2014" name="Front. Microbiol.">
        <title>High frequency of phylogenetically diverse reductive dehalogenase-homologous genes in deep subseafloor sedimentary metagenomes.</title>
        <authorList>
            <person name="Kawai M."/>
            <person name="Futagami T."/>
            <person name="Toyoda A."/>
            <person name="Takaki Y."/>
            <person name="Nishi S."/>
            <person name="Hori S."/>
            <person name="Arai W."/>
            <person name="Tsubouchi T."/>
            <person name="Morono Y."/>
            <person name="Uchiyama I."/>
            <person name="Ito T."/>
            <person name="Fujiyama A."/>
            <person name="Inagaki F."/>
            <person name="Takami H."/>
        </authorList>
    </citation>
    <scope>NUCLEOTIDE SEQUENCE</scope>
    <source>
        <strain evidence="1">Expedition CK06-06</strain>
    </source>
</reference>
<protein>
    <submittedName>
        <fullName evidence="1">Uncharacterized protein</fullName>
    </submittedName>
</protein>
<sequence>MKKGTKKLLAILIIGIFVVLVATRIFQPLTSMEMVRAEGYRKEHYPPHQNITIITSTYFVHPIPISDGIHDYISIYWINESAWILIYGTPVPTMAGTFKFYIDENMTYTWNQMGGIYGAPFYHEQVPIGLYAVKAIVCGQSHTELFYIVQPKT</sequence>
<comment type="caution">
    <text evidence="1">The sequence shown here is derived from an EMBL/GenBank/DDBJ whole genome shotgun (WGS) entry which is preliminary data.</text>
</comment>
<dbReference type="AlphaFoldDB" id="X1Q3A6"/>
<name>X1Q3A6_9ZZZZ</name>
<proteinExistence type="predicted"/>